<evidence type="ECO:0000313" key="1">
    <source>
        <dbReference type="EMBL" id="KAI3714224.1"/>
    </source>
</evidence>
<name>A0ACB9AVD4_9ASTR</name>
<comment type="caution">
    <text evidence="1">The sequence shown here is derived from an EMBL/GenBank/DDBJ whole genome shotgun (WGS) entry which is preliminary data.</text>
</comment>
<keyword evidence="2" id="KW-1185">Reference proteome</keyword>
<proteinExistence type="predicted"/>
<organism evidence="1 2">
    <name type="scientific">Smallanthus sonchifolius</name>
    <dbReference type="NCBI Taxonomy" id="185202"/>
    <lineage>
        <taxon>Eukaryota</taxon>
        <taxon>Viridiplantae</taxon>
        <taxon>Streptophyta</taxon>
        <taxon>Embryophyta</taxon>
        <taxon>Tracheophyta</taxon>
        <taxon>Spermatophyta</taxon>
        <taxon>Magnoliopsida</taxon>
        <taxon>eudicotyledons</taxon>
        <taxon>Gunneridae</taxon>
        <taxon>Pentapetalae</taxon>
        <taxon>asterids</taxon>
        <taxon>campanulids</taxon>
        <taxon>Asterales</taxon>
        <taxon>Asteraceae</taxon>
        <taxon>Asteroideae</taxon>
        <taxon>Heliantheae alliance</taxon>
        <taxon>Millerieae</taxon>
        <taxon>Smallanthus</taxon>
    </lineage>
</organism>
<evidence type="ECO:0000313" key="2">
    <source>
        <dbReference type="Proteomes" id="UP001056120"/>
    </source>
</evidence>
<gene>
    <name evidence="1" type="ORF">L1987_72821</name>
</gene>
<reference evidence="1 2" key="2">
    <citation type="journal article" date="2022" name="Mol. Ecol. Resour.">
        <title>The genomes of chicory, endive, great burdock and yacon provide insights into Asteraceae paleo-polyploidization history and plant inulin production.</title>
        <authorList>
            <person name="Fan W."/>
            <person name="Wang S."/>
            <person name="Wang H."/>
            <person name="Wang A."/>
            <person name="Jiang F."/>
            <person name="Liu H."/>
            <person name="Zhao H."/>
            <person name="Xu D."/>
            <person name="Zhang Y."/>
        </authorList>
    </citation>
    <scope>NUCLEOTIDE SEQUENCE [LARGE SCALE GENOMIC DNA]</scope>
    <source>
        <strain evidence="2">cv. Yunnan</strain>
        <tissue evidence="1">Leaves</tissue>
    </source>
</reference>
<protein>
    <submittedName>
        <fullName evidence="1">Uncharacterized protein</fullName>
    </submittedName>
</protein>
<reference evidence="2" key="1">
    <citation type="journal article" date="2022" name="Mol. Ecol. Resour.">
        <title>The genomes of chicory, endive, great burdock and yacon provide insights into Asteraceae palaeo-polyploidization history and plant inulin production.</title>
        <authorList>
            <person name="Fan W."/>
            <person name="Wang S."/>
            <person name="Wang H."/>
            <person name="Wang A."/>
            <person name="Jiang F."/>
            <person name="Liu H."/>
            <person name="Zhao H."/>
            <person name="Xu D."/>
            <person name="Zhang Y."/>
        </authorList>
    </citation>
    <scope>NUCLEOTIDE SEQUENCE [LARGE SCALE GENOMIC DNA]</scope>
    <source>
        <strain evidence="2">cv. Yunnan</strain>
    </source>
</reference>
<dbReference type="EMBL" id="CM042041">
    <property type="protein sequence ID" value="KAI3714224.1"/>
    <property type="molecule type" value="Genomic_DNA"/>
</dbReference>
<dbReference type="Proteomes" id="UP001056120">
    <property type="component" value="Linkage Group LG24"/>
</dbReference>
<accession>A0ACB9AVD4</accession>
<sequence length="338" mass="38450">MGEVVSNFLSSTRNRDHIDSQYSSSKASHKKIRLFGFEIDPRKNGSTLGEQEENFHSSSKETKKFECQYCFKRFVNLQALGGHQNAHKQERMKKKRSLLQARKDIIDYYLQTLDQNIDNHVINVSFHGYCASEVSEPDITFGLYDEDLVSFKDTYNSANYKNAPSSRRMLSSLSDESKQTYKDLDLHLALTKPACPSRSSSSASSYLLHHRLFVIPSLPETRVGGIQKARGGGIPAIKWSGVDGANFSHLFHFLRLSDLCSYSRCESFAGSMDETSFDAIRRAGDTYSSTNVGTTERTGWSDTESKRRKKDMEMETMVMENEQMVLELKRKEMSTDLN</sequence>